<dbReference type="PANTHER" id="PTHR42860">
    <property type="entry name" value="VITAMIN B12-BINDING PROTEIN"/>
    <property type="match status" value="1"/>
</dbReference>
<accession>A0AAD3CU12</accession>
<dbReference type="Pfam" id="PF01497">
    <property type="entry name" value="Peripla_BP_2"/>
    <property type="match status" value="1"/>
</dbReference>
<reference evidence="7 8" key="1">
    <citation type="journal article" date="2021" name="Sci. Rep.">
        <title>The genome of the diatom Chaetoceros tenuissimus carries an ancient integrated fragment of an extant virus.</title>
        <authorList>
            <person name="Hongo Y."/>
            <person name="Kimura K."/>
            <person name="Takaki Y."/>
            <person name="Yoshida Y."/>
            <person name="Baba S."/>
            <person name="Kobayashi G."/>
            <person name="Nagasaki K."/>
            <person name="Hano T."/>
            <person name="Tomaru Y."/>
        </authorList>
    </citation>
    <scope>NUCLEOTIDE SEQUENCE [LARGE SCALE GENOMIC DNA]</scope>
    <source>
        <strain evidence="7 8">NIES-3715</strain>
    </source>
</reference>
<dbReference type="Proteomes" id="UP001054902">
    <property type="component" value="Unassembled WGS sequence"/>
</dbReference>
<evidence type="ECO:0000256" key="3">
    <source>
        <dbReference type="ARBA" id="ARBA00029814"/>
    </source>
</evidence>
<sequence length="657" mass="73464">MGGEDLNGSIDSSMRICSLLPSVTDICIALGLADYLVAVTHECDFESINRNRTNEKDLHIVTKSGLNPNLSQREIDDAVKSSSQSGHGDVSSISLYPIIEEKFLAAKPTIVLTQNLCQVCAPTPKGVKSIINTCSMDPNIAIHSFEPHSLEEVVTSFGEVANVLGVPERGEKMIAAFKKRMDDIRTSCLSLQAQRKVLLLEWLDPPYDAGHWIPDMIAWCGCETVRIGNESSKKSKTITWDDVYDADPDVIMIACCGFDLKRNINDIHKYINNLKSTMAAKENKIFACNGDMNFARPGPFLLDGIAVIAKCVYGEEHTRNIRGFSEKPLEWQRVDINDIQKQPCTKPSEIIDIEDIGDDYVRIHKEACDAGEMTYIDPKTQYQVFTELAHKKRGKCCGAGCRHCPFNHENVRDKAKRIQQPAFLFESSKDDYFVPIKDSQESEIKVLFFSGGKDSFLALRALVKNHRERADRSKLCIVLLTSFDAESRVIAHQEVSIETVTKQASHLNISLLGVPMHRGTSETYVDRISLALDVIRQKANLANISQINSIVFGDLNLAHIRGWRDTELSKFGIQLEYPLWKASYNDLFEDLEKSSVEVDIAASTKDYVAVDQNFSRNVMKTITENNGDAFGENGEFHTVAKVWVTTREQALGLSSHT</sequence>
<comment type="caution">
    <text evidence="7">The sequence shown here is derived from an EMBL/GenBank/DDBJ whole genome shotgun (WGS) entry which is preliminary data.</text>
</comment>
<dbReference type="GO" id="GO:0017178">
    <property type="term" value="F:diphthine-ammonia ligase activity"/>
    <property type="evidence" value="ECO:0007669"/>
    <property type="project" value="UniProtKB-EC"/>
</dbReference>
<name>A0AAD3CU12_9STRA</name>
<evidence type="ECO:0000259" key="6">
    <source>
        <dbReference type="PROSITE" id="PS50983"/>
    </source>
</evidence>
<proteinExistence type="predicted"/>
<evidence type="ECO:0000256" key="4">
    <source>
        <dbReference type="ARBA" id="ARBA00031552"/>
    </source>
</evidence>
<evidence type="ECO:0000256" key="1">
    <source>
        <dbReference type="ARBA" id="ARBA00012089"/>
    </source>
</evidence>
<comment type="catalytic activity">
    <reaction evidence="5">
        <text>diphthine-[translation elongation factor 2] + NH4(+) + ATP = diphthamide-[translation elongation factor 2] + AMP + diphosphate + H(+)</text>
        <dbReference type="Rhea" id="RHEA:19753"/>
        <dbReference type="Rhea" id="RHEA-COMP:10172"/>
        <dbReference type="Rhea" id="RHEA-COMP:10174"/>
        <dbReference type="ChEBI" id="CHEBI:15378"/>
        <dbReference type="ChEBI" id="CHEBI:16692"/>
        <dbReference type="ChEBI" id="CHEBI:28938"/>
        <dbReference type="ChEBI" id="CHEBI:30616"/>
        <dbReference type="ChEBI" id="CHEBI:33019"/>
        <dbReference type="ChEBI" id="CHEBI:82696"/>
        <dbReference type="ChEBI" id="CHEBI:456215"/>
        <dbReference type="EC" id="6.3.1.14"/>
    </reaction>
</comment>
<dbReference type="PROSITE" id="PS50983">
    <property type="entry name" value="FE_B12_PBP"/>
    <property type="match status" value="1"/>
</dbReference>
<dbReference type="SUPFAM" id="SSF52402">
    <property type="entry name" value="Adenine nucleotide alpha hydrolases-like"/>
    <property type="match status" value="1"/>
</dbReference>
<evidence type="ECO:0000256" key="5">
    <source>
        <dbReference type="ARBA" id="ARBA00048108"/>
    </source>
</evidence>
<dbReference type="Pfam" id="PF01902">
    <property type="entry name" value="Diphthami_syn_2"/>
    <property type="match status" value="1"/>
</dbReference>
<dbReference type="Gene3D" id="3.40.50.1980">
    <property type="entry name" value="Nitrogenase molybdenum iron protein domain"/>
    <property type="match status" value="2"/>
</dbReference>
<evidence type="ECO:0000313" key="7">
    <source>
        <dbReference type="EMBL" id="GFH51804.1"/>
    </source>
</evidence>
<dbReference type="InterPro" id="IPR051030">
    <property type="entry name" value="Vitamin_B12-ABC_binding"/>
</dbReference>
<dbReference type="InterPro" id="IPR040807">
    <property type="entry name" value="DUF5522"/>
</dbReference>
<dbReference type="PANTHER" id="PTHR42860:SF1">
    <property type="entry name" value="VITAMIN B12-BINDING PROTEIN"/>
    <property type="match status" value="1"/>
</dbReference>
<dbReference type="Gene3D" id="3.40.50.620">
    <property type="entry name" value="HUPs"/>
    <property type="match status" value="1"/>
</dbReference>
<keyword evidence="8" id="KW-1185">Reference proteome</keyword>
<dbReference type="SUPFAM" id="SSF53807">
    <property type="entry name" value="Helical backbone' metal receptor"/>
    <property type="match status" value="1"/>
</dbReference>
<dbReference type="AlphaFoldDB" id="A0AAD3CU12"/>
<gene>
    <name evidence="7" type="ORF">CTEN210_08280</name>
</gene>
<protein>
    <recommendedName>
        <fullName evidence="2">Diphthine--ammonia ligase</fullName>
        <ecNumber evidence="1">6.3.1.14</ecNumber>
    </recommendedName>
    <alternativeName>
        <fullName evidence="3">Diphthamide synthase</fullName>
    </alternativeName>
    <alternativeName>
        <fullName evidence="4">Diphthamide synthetase</fullName>
    </alternativeName>
</protein>
<dbReference type="EC" id="6.3.1.14" evidence="1"/>
<organism evidence="7 8">
    <name type="scientific">Chaetoceros tenuissimus</name>
    <dbReference type="NCBI Taxonomy" id="426638"/>
    <lineage>
        <taxon>Eukaryota</taxon>
        <taxon>Sar</taxon>
        <taxon>Stramenopiles</taxon>
        <taxon>Ochrophyta</taxon>
        <taxon>Bacillariophyta</taxon>
        <taxon>Coscinodiscophyceae</taxon>
        <taxon>Chaetocerotophycidae</taxon>
        <taxon>Chaetocerotales</taxon>
        <taxon>Chaetocerotaceae</taxon>
        <taxon>Chaetoceros</taxon>
    </lineage>
</organism>
<evidence type="ECO:0000256" key="2">
    <source>
        <dbReference type="ARBA" id="ARBA00018426"/>
    </source>
</evidence>
<dbReference type="InterPro" id="IPR002491">
    <property type="entry name" value="ABC_transptr_periplasmic_BD"/>
</dbReference>
<dbReference type="Pfam" id="PF17653">
    <property type="entry name" value="DUF5522"/>
    <property type="match status" value="1"/>
</dbReference>
<dbReference type="EMBL" id="BLLK01000045">
    <property type="protein sequence ID" value="GFH51804.1"/>
    <property type="molecule type" value="Genomic_DNA"/>
</dbReference>
<dbReference type="InterPro" id="IPR014729">
    <property type="entry name" value="Rossmann-like_a/b/a_fold"/>
</dbReference>
<dbReference type="InterPro" id="IPR002761">
    <property type="entry name" value="Diphthami_syn_dom"/>
</dbReference>
<evidence type="ECO:0000313" key="8">
    <source>
        <dbReference type="Proteomes" id="UP001054902"/>
    </source>
</evidence>
<feature type="domain" description="Fe/B12 periplasmic-binding" evidence="6">
    <location>
        <begin position="15"/>
        <end position="316"/>
    </location>
</feature>